<evidence type="ECO:0000313" key="2">
    <source>
        <dbReference type="Proteomes" id="UP000664480"/>
    </source>
</evidence>
<dbReference type="EMBL" id="JAFKCU010000005">
    <property type="protein sequence ID" value="MBN7817474.1"/>
    <property type="molecule type" value="Genomic_DNA"/>
</dbReference>
<comment type="caution">
    <text evidence="1">The sequence shown here is derived from an EMBL/GenBank/DDBJ whole genome shotgun (WGS) entry which is preliminary data.</text>
</comment>
<keyword evidence="2" id="KW-1185">Reference proteome</keyword>
<evidence type="ECO:0008006" key="3">
    <source>
        <dbReference type="Google" id="ProtNLM"/>
    </source>
</evidence>
<sequence length="216" mass="25059">MDWKTKVIIGFVWMLCLGWQTVRGQTWEEWTMQKKLQTSYKTKHLLFMKNFEKYLKEGFDIVSIGLSGIKEIQNEALIAHSDYFKSLEVVSPELAENPKVQAIHHNYTQVHLVNDWIKTMVQDSQRLKSDEKESALQLSDALLNTSHAVLENLEMVLKTGRHQLSENERLEVIDACFLQMGSLNSEIKSAFNTLLVLEKGRSNTLKEQQIIRSLYE</sequence>
<gene>
    <name evidence="1" type="ORF">J0A69_18680</name>
</gene>
<protein>
    <recommendedName>
        <fullName evidence="3">TerB family tellurite resistance protein</fullName>
    </recommendedName>
</protein>
<organism evidence="1 2">
    <name type="scientific">Algoriphagus pacificus</name>
    <dbReference type="NCBI Taxonomy" id="2811234"/>
    <lineage>
        <taxon>Bacteria</taxon>
        <taxon>Pseudomonadati</taxon>
        <taxon>Bacteroidota</taxon>
        <taxon>Cytophagia</taxon>
        <taxon>Cytophagales</taxon>
        <taxon>Cyclobacteriaceae</taxon>
        <taxon>Algoriphagus</taxon>
    </lineage>
</organism>
<accession>A0ABS3CK41</accession>
<dbReference type="Proteomes" id="UP000664480">
    <property type="component" value="Unassembled WGS sequence"/>
</dbReference>
<evidence type="ECO:0000313" key="1">
    <source>
        <dbReference type="EMBL" id="MBN7817474.1"/>
    </source>
</evidence>
<name>A0ABS3CK41_9BACT</name>
<dbReference type="RefSeq" id="WP_206588145.1">
    <property type="nucleotide sequence ID" value="NZ_JAFKCU010000005.1"/>
</dbReference>
<proteinExistence type="predicted"/>
<reference evidence="1 2" key="1">
    <citation type="submission" date="2021-03" db="EMBL/GenBank/DDBJ databases">
        <title>novel species isolated from a fishpond in China.</title>
        <authorList>
            <person name="Lu H."/>
            <person name="Cai Z."/>
        </authorList>
    </citation>
    <scope>NUCLEOTIDE SEQUENCE [LARGE SCALE GENOMIC DNA]</scope>
    <source>
        <strain evidence="1 2">YJ13C</strain>
    </source>
</reference>